<dbReference type="SMART" id="SM00906">
    <property type="entry name" value="Fungal_trans"/>
    <property type="match status" value="1"/>
</dbReference>
<dbReference type="GO" id="GO:0003677">
    <property type="term" value="F:DNA binding"/>
    <property type="evidence" value="ECO:0007669"/>
    <property type="project" value="UniProtKB-KW"/>
</dbReference>
<evidence type="ECO:0000313" key="9">
    <source>
        <dbReference type="EMBL" id="KAA8633509.1"/>
    </source>
</evidence>
<reference evidence="9 10" key="1">
    <citation type="submission" date="2017-07" db="EMBL/GenBank/DDBJ databases">
        <title>Genome sequence of the Sordaria macrospora wild type strain R19027.</title>
        <authorList>
            <person name="Nowrousian M."/>
            <person name="Teichert I."/>
            <person name="Kueck U."/>
        </authorList>
    </citation>
    <scope>NUCLEOTIDE SEQUENCE [LARGE SCALE GENOMIC DNA]</scope>
    <source>
        <strain evidence="9 10">R19027</strain>
        <tissue evidence="9">Mycelium</tissue>
    </source>
</reference>
<dbReference type="AlphaFoldDB" id="A0A8S8ZVM2"/>
<dbReference type="GO" id="GO:0008270">
    <property type="term" value="F:zinc ion binding"/>
    <property type="evidence" value="ECO:0007669"/>
    <property type="project" value="InterPro"/>
</dbReference>
<gene>
    <name evidence="9" type="ORF">SMACR_05082</name>
</gene>
<dbReference type="CDD" id="cd00067">
    <property type="entry name" value="GAL4"/>
    <property type="match status" value="1"/>
</dbReference>
<feature type="compositionally biased region" description="Polar residues" evidence="7">
    <location>
        <begin position="223"/>
        <end position="233"/>
    </location>
</feature>
<evidence type="ECO:0000256" key="2">
    <source>
        <dbReference type="ARBA" id="ARBA00022723"/>
    </source>
</evidence>
<dbReference type="PROSITE" id="PS00463">
    <property type="entry name" value="ZN2_CY6_FUNGAL_1"/>
    <property type="match status" value="1"/>
</dbReference>
<keyword evidence="2" id="KW-0479">Metal-binding</keyword>
<dbReference type="InterPro" id="IPR050987">
    <property type="entry name" value="AtrR-like"/>
</dbReference>
<sequence length="1047" mass="114748">MPSTQPTQKRKRACDSCHKRKIQCDSADVPSSNCNWCHHHGMTCTFNRVVGRKTWARNRNGSGGSTTTAGNPNSASVGGPSPSSAVVDVTVGPSDPDLRPPNASQSQPPQLYQQQPPPSPLPLPPQQQQQPLPPLAAHLGISIQSNSDLGDPQHRHSSLSGSIDDSIYAQHLDPYNHPHSPSSSVASTPSGASTSGFGAPTRPASRSGASNYHAFPFSVHNSESFHPSPLSRTHSPHGSVSSVQTHHTSHTPAQYQQQHYQKQHHQEPEQVHPVYSHFPVANPNLIPNSGHSSYFGKLHFAGYHLGEISSYNGIPFFSEDGQAWIRSRTGQEASFPAIWGDVPPWQTRPSLDSVFLCKVAQQPVGQLELPERKVVEQYVSFFIASEFRLAFPLVDPVLFNETLDVAYGHDGEHGEMNGLSFEQITAKACVFAFLSVISLLEAERTERFPDIPNIDTDMMAAKAQMLLPLTIQALDITSLQTSFMLCLYQLFLGQVQSSAMLLAFACRIMFMLGGHKLSNASWLPTPESRSGSGTATPASAPVDIADRKRRHLRKLFWLCYSVDTDISLRTGQPPSIDNDHCDLSLPPGYIDIQYLDRQEIESLKERQIYPFHNPSASSHSTNKNSPYSSQGATPTYPSNMNLHSGTPIPTTMPSAAAARGHGHGHGIQHHPYSGQPYLQLDETSIPVLPGDLRLTLIKSKTCKLLYSASALRKSDAELLRDIRELDDELERWRMSVPERFRPALSLPRGSNSPSRGRQGSERWSEGNGQQQEVAYCQGHGHAGQGDGREREQGTSYKPCGRCLYCLGAHTRSTASASGQQQRPTGHGGKFYDAGMSAESVRTILINLQYHHLVATIHQATGRCRAWQSRSAARMSGCRVLEDVENASRPGEVLMEGVSSSLALSVEASRSTLIYLRSVTRALLGEAFWVIILYPMSAVMTIFCSILLNPLGPQAEDDLRLLESAPDLIKGIRIRRPTQTELLHLKTVDEFMGELMRLGGCAIRRAKEEKRERELREQRAMGGADGGGGGSGGYRLPELSEESARQAG</sequence>
<dbReference type="Pfam" id="PF04082">
    <property type="entry name" value="Fungal_trans"/>
    <property type="match status" value="1"/>
</dbReference>
<keyword evidence="4" id="KW-0238">DNA-binding</keyword>
<evidence type="ECO:0000256" key="7">
    <source>
        <dbReference type="SAM" id="MobiDB-lite"/>
    </source>
</evidence>
<evidence type="ECO:0000313" key="10">
    <source>
        <dbReference type="Proteomes" id="UP000433876"/>
    </source>
</evidence>
<dbReference type="OMA" id="KIHFAGH"/>
<dbReference type="SUPFAM" id="SSF57701">
    <property type="entry name" value="Zn2/Cys6 DNA-binding domain"/>
    <property type="match status" value="1"/>
</dbReference>
<feature type="region of interest" description="Disordered" evidence="7">
    <location>
        <begin position="56"/>
        <end position="132"/>
    </location>
</feature>
<feature type="compositionally biased region" description="Low complexity" evidence="7">
    <location>
        <begin position="104"/>
        <end position="114"/>
    </location>
</feature>
<feature type="region of interest" description="Disordered" evidence="7">
    <location>
        <begin position="1007"/>
        <end position="1047"/>
    </location>
</feature>
<keyword evidence="3" id="KW-0805">Transcription regulation</keyword>
<proteinExistence type="predicted"/>
<dbReference type="InterPro" id="IPR007219">
    <property type="entry name" value="XnlR_reg_dom"/>
</dbReference>
<name>A0A8S8ZVM2_SORMA</name>
<dbReference type="SMART" id="SM00066">
    <property type="entry name" value="GAL4"/>
    <property type="match status" value="1"/>
</dbReference>
<evidence type="ECO:0000256" key="4">
    <source>
        <dbReference type="ARBA" id="ARBA00023125"/>
    </source>
</evidence>
<comment type="subcellular location">
    <subcellularLocation>
        <location evidence="1">Nucleus</location>
    </subcellularLocation>
</comment>
<dbReference type="GO" id="GO:0000981">
    <property type="term" value="F:DNA-binding transcription factor activity, RNA polymerase II-specific"/>
    <property type="evidence" value="ECO:0007669"/>
    <property type="project" value="InterPro"/>
</dbReference>
<dbReference type="CDD" id="cd12148">
    <property type="entry name" value="fungal_TF_MHR"/>
    <property type="match status" value="1"/>
</dbReference>
<evidence type="ECO:0000256" key="6">
    <source>
        <dbReference type="ARBA" id="ARBA00023242"/>
    </source>
</evidence>
<feature type="compositionally biased region" description="Low complexity" evidence="7">
    <location>
        <begin position="180"/>
        <end position="201"/>
    </location>
</feature>
<dbReference type="GO" id="GO:0006351">
    <property type="term" value="P:DNA-templated transcription"/>
    <property type="evidence" value="ECO:0007669"/>
    <property type="project" value="InterPro"/>
</dbReference>
<evidence type="ECO:0000256" key="1">
    <source>
        <dbReference type="ARBA" id="ARBA00004123"/>
    </source>
</evidence>
<feature type="compositionally biased region" description="Basic and acidic residues" evidence="7">
    <location>
        <begin position="1007"/>
        <end position="1018"/>
    </location>
</feature>
<evidence type="ECO:0000256" key="3">
    <source>
        <dbReference type="ARBA" id="ARBA00023015"/>
    </source>
</evidence>
<evidence type="ECO:0000259" key="8">
    <source>
        <dbReference type="PROSITE" id="PS50048"/>
    </source>
</evidence>
<evidence type="ECO:0000256" key="5">
    <source>
        <dbReference type="ARBA" id="ARBA00023163"/>
    </source>
</evidence>
<feature type="compositionally biased region" description="Pro residues" evidence="7">
    <location>
        <begin position="115"/>
        <end position="125"/>
    </location>
</feature>
<feature type="compositionally biased region" description="Polar residues" evidence="7">
    <location>
        <begin position="614"/>
        <end position="653"/>
    </location>
</feature>
<comment type="caution">
    <text evidence="9">The sequence shown here is derived from an EMBL/GenBank/DDBJ whole genome shotgun (WGS) entry which is preliminary data.</text>
</comment>
<feature type="compositionally biased region" description="Low complexity" evidence="7">
    <location>
        <begin position="65"/>
        <end position="87"/>
    </location>
</feature>
<feature type="region of interest" description="Disordered" evidence="7">
    <location>
        <begin position="223"/>
        <end position="269"/>
    </location>
</feature>
<protein>
    <recommendedName>
        <fullName evidence="8">Zn(2)-C6 fungal-type domain-containing protein</fullName>
    </recommendedName>
</protein>
<dbReference type="Proteomes" id="UP000433876">
    <property type="component" value="Unassembled WGS sequence"/>
</dbReference>
<organism evidence="9 10">
    <name type="scientific">Sordaria macrospora</name>
    <dbReference type="NCBI Taxonomy" id="5147"/>
    <lineage>
        <taxon>Eukaryota</taxon>
        <taxon>Fungi</taxon>
        <taxon>Dikarya</taxon>
        <taxon>Ascomycota</taxon>
        <taxon>Pezizomycotina</taxon>
        <taxon>Sordariomycetes</taxon>
        <taxon>Sordariomycetidae</taxon>
        <taxon>Sordariales</taxon>
        <taxon>Sordariaceae</taxon>
        <taxon>Sordaria</taxon>
    </lineage>
</organism>
<feature type="compositionally biased region" description="Gly residues" evidence="7">
    <location>
        <begin position="1022"/>
        <end position="1032"/>
    </location>
</feature>
<feature type="compositionally biased region" description="Polar residues" evidence="7">
    <location>
        <begin position="748"/>
        <end position="757"/>
    </location>
</feature>
<dbReference type="Gene3D" id="4.10.240.10">
    <property type="entry name" value="Zn(2)-C6 fungal-type DNA-binding domain"/>
    <property type="match status" value="1"/>
</dbReference>
<feature type="region of interest" description="Disordered" evidence="7">
    <location>
        <begin position="171"/>
        <end position="207"/>
    </location>
</feature>
<dbReference type="Pfam" id="PF00172">
    <property type="entry name" value="Zn_clus"/>
    <property type="match status" value="1"/>
</dbReference>
<dbReference type="EMBL" id="NMPR01000036">
    <property type="protein sequence ID" value="KAA8633509.1"/>
    <property type="molecule type" value="Genomic_DNA"/>
</dbReference>
<dbReference type="PROSITE" id="PS50048">
    <property type="entry name" value="ZN2_CY6_FUNGAL_2"/>
    <property type="match status" value="1"/>
</dbReference>
<feature type="compositionally biased region" description="Low complexity" evidence="7">
    <location>
        <begin position="237"/>
        <end position="260"/>
    </location>
</feature>
<keyword evidence="5" id="KW-0804">Transcription</keyword>
<keyword evidence="6" id="KW-0539">Nucleus</keyword>
<dbReference type="GO" id="GO:0005634">
    <property type="term" value="C:nucleus"/>
    <property type="evidence" value="ECO:0007669"/>
    <property type="project" value="UniProtKB-SubCell"/>
</dbReference>
<dbReference type="InterPro" id="IPR001138">
    <property type="entry name" value="Zn2Cys6_DnaBD"/>
</dbReference>
<dbReference type="VEuPathDB" id="FungiDB:SMAC_05082"/>
<dbReference type="PANTHER" id="PTHR46910">
    <property type="entry name" value="TRANSCRIPTION FACTOR PDR1"/>
    <property type="match status" value="1"/>
</dbReference>
<dbReference type="InterPro" id="IPR036864">
    <property type="entry name" value="Zn2-C6_fun-type_DNA-bd_sf"/>
</dbReference>
<feature type="domain" description="Zn(2)-C6 fungal-type" evidence="8">
    <location>
        <begin position="13"/>
        <end position="46"/>
    </location>
</feature>
<feature type="region of interest" description="Disordered" evidence="7">
    <location>
        <begin position="743"/>
        <end position="769"/>
    </location>
</feature>
<dbReference type="PANTHER" id="PTHR46910:SF37">
    <property type="entry name" value="ZN(II)2CYS6 TRANSCRIPTION FACTOR (EUROFUNG)"/>
    <property type="match status" value="1"/>
</dbReference>
<feature type="region of interest" description="Disordered" evidence="7">
    <location>
        <begin position="611"/>
        <end position="675"/>
    </location>
</feature>
<accession>A0A8S8ZVM2</accession>